<dbReference type="AlphaFoldDB" id="A0A6J1CYP6"/>
<sequence>MGFRLAKIVNAVQNLGLSSLTKKHGSSTIRKGNYAIYVGESRRNRFVIPIAYLHRPYFKDLLSQAEEEFGYDHPMGGLTIPCNDDTFIDLVSRLNEL</sequence>
<reference evidence="3" key="1">
    <citation type="submission" date="2025-08" db="UniProtKB">
        <authorList>
            <consortium name="RefSeq"/>
        </authorList>
    </citation>
    <scope>IDENTIFICATION</scope>
    <source>
        <strain evidence="3">OHB3-1</strain>
    </source>
</reference>
<accession>A0A6J1CYP6</accession>
<comment type="similarity">
    <text evidence="1">Belongs to the ARG7 family.</text>
</comment>
<evidence type="ECO:0000256" key="1">
    <source>
        <dbReference type="ARBA" id="ARBA00006974"/>
    </source>
</evidence>
<dbReference type="KEGG" id="mcha:111015412"/>
<dbReference type="OrthoDB" id="625231at2759"/>
<dbReference type="PANTHER" id="PTHR31929">
    <property type="entry name" value="SAUR-LIKE AUXIN-RESPONSIVE PROTEIN FAMILY-RELATED"/>
    <property type="match status" value="1"/>
</dbReference>
<name>A0A6J1CYP6_MOMCH</name>
<dbReference type="RefSeq" id="XP_022146117.1">
    <property type="nucleotide sequence ID" value="XM_022290425.1"/>
</dbReference>
<dbReference type="Pfam" id="PF02519">
    <property type="entry name" value="Auxin_inducible"/>
    <property type="match status" value="1"/>
</dbReference>
<gene>
    <name evidence="3" type="primary">LOC111015412</name>
</gene>
<keyword evidence="2" id="KW-1185">Reference proteome</keyword>
<dbReference type="GO" id="GO:0009733">
    <property type="term" value="P:response to auxin"/>
    <property type="evidence" value="ECO:0007669"/>
    <property type="project" value="InterPro"/>
</dbReference>
<evidence type="ECO:0000313" key="2">
    <source>
        <dbReference type="Proteomes" id="UP000504603"/>
    </source>
</evidence>
<protein>
    <submittedName>
        <fullName evidence="3">Auxin-responsive protein SAUR21-like</fullName>
    </submittedName>
</protein>
<dbReference type="GeneID" id="111015412"/>
<proteinExistence type="inferred from homology"/>
<dbReference type="InterPro" id="IPR003676">
    <property type="entry name" value="SAUR_fam"/>
</dbReference>
<evidence type="ECO:0000313" key="3">
    <source>
        <dbReference type="RefSeq" id="XP_022146117.1"/>
    </source>
</evidence>
<organism evidence="2 3">
    <name type="scientific">Momordica charantia</name>
    <name type="common">Bitter gourd</name>
    <name type="synonym">Balsam pear</name>
    <dbReference type="NCBI Taxonomy" id="3673"/>
    <lineage>
        <taxon>Eukaryota</taxon>
        <taxon>Viridiplantae</taxon>
        <taxon>Streptophyta</taxon>
        <taxon>Embryophyta</taxon>
        <taxon>Tracheophyta</taxon>
        <taxon>Spermatophyta</taxon>
        <taxon>Magnoliopsida</taxon>
        <taxon>eudicotyledons</taxon>
        <taxon>Gunneridae</taxon>
        <taxon>Pentapetalae</taxon>
        <taxon>rosids</taxon>
        <taxon>fabids</taxon>
        <taxon>Cucurbitales</taxon>
        <taxon>Cucurbitaceae</taxon>
        <taxon>Momordiceae</taxon>
        <taxon>Momordica</taxon>
    </lineage>
</organism>
<dbReference type="Proteomes" id="UP000504603">
    <property type="component" value="Unplaced"/>
</dbReference>